<dbReference type="RefSeq" id="WP_114339149.1">
    <property type="nucleotide sequence ID" value="NZ_QPID01000009.1"/>
</dbReference>
<gene>
    <name evidence="1" type="ORF">DU002_14670</name>
</gene>
<dbReference type="EMBL" id="QPID01000009">
    <property type="protein sequence ID" value="RCU45699.1"/>
    <property type="molecule type" value="Genomic_DNA"/>
</dbReference>
<organism evidence="1 2">
    <name type="scientific">Corallincola holothuriorum</name>
    <dbReference type="NCBI Taxonomy" id="2282215"/>
    <lineage>
        <taxon>Bacteria</taxon>
        <taxon>Pseudomonadati</taxon>
        <taxon>Pseudomonadota</taxon>
        <taxon>Gammaproteobacteria</taxon>
        <taxon>Alteromonadales</taxon>
        <taxon>Psychromonadaceae</taxon>
        <taxon>Corallincola</taxon>
    </lineage>
</organism>
<reference evidence="1 2" key="1">
    <citation type="submission" date="2018-07" db="EMBL/GenBank/DDBJ databases">
        <title>Corallincola holothuriorum sp. nov., a new facultative anaerobe isolated from sea cucumber Apostichopus japonicus.</title>
        <authorList>
            <person name="Xia H."/>
        </authorList>
    </citation>
    <scope>NUCLEOTIDE SEQUENCE [LARGE SCALE GENOMIC DNA]</scope>
    <source>
        <strain evidence="1 2">C4</strain>
    </source>
</reference>
<proteinExistence type="predicted"/>
<comment type="caution">
    <text evidence="1">The sequence shown here is derived from an EMBL/GenBank/DDBJ whole genome shotgun (WGS) entry which is preliminary data.</text>
</comment>
<keyword evidence="2" id="KW-1185">Reference proteome</keyword>
<protein>
    <submittedName>
        <fullName evidence="1">Uncharacterized protein</fullName>
    </submittedName>
</protein>
<dbReference type="OrthoDB" id="5822620at2"/>
<dbReference type="AlphaFoldDB" id="A0A368N8U5"/>
<accession>A0A368N8U5</accession>
<evidence type="ECO:0000313" key="1">
    <source>
        <dbReference type="EMBL" id="RCU45699.1"/>
    </source>
</evidence>
<dbReference type="Proteomes" id="UP000252558">
    <property type="component" value="Unassembled WGS sequence"/>
</dbReference>
<sequence>MKTTPEKLLKKRPELIHTDDCQVNSHVQREEGDWIRHTLMIEGYEVPFVFKRQKQYQSLKGARVNLSYYPETKSVAGFEMEFMKVVRVRRA</sequence>
<evidence type="ECO:0000313" key="2">
    <source>
        <dbReference type="Proteomes" id="UP000252558"/>
    </source>
</evidence>
<name>A0A368N8U5_9GAMM</name>